<dbReference type="Pfam" id="PF00110">
    <property type="entry name" value="wnt"/>
    <property type="match status" value="1"/>
</dbReference>
<sequence length="261" mass="28574">MLLLRAPIVSLIIAILISSTICAFSTTHAVTSPKPSPLWWWCQTFSALTIEQMDMCLADYALVEAIEEGGDQALRDCRKRFAYRRWNCSDIKEYSGSHFWLDDGTKEAGYVQAIRVAGMTLQVARQCSLGKIDCGCSVTSHETPDGILVMEGCPQKIFAAARKVKSFLASEQRLVAEAAHMERHNTLVGISVSLTGQEQAERLGQGAGWFNDQIGGGGGYVTLTGGGRSCDTIDALYLYTSARMTQLVVRRPKLRVPPAHP</sequence>
<keyword evidence="5" id="KW-0272">Extracellular matrix</keyword>
<evidence type="ECO:0000256" key="2">
    <source>
        <dbReference type="ARBA" id="ARBA00005683"/>
    </source>
</evidence>
<dbReference type="GO" id="GO:0030182">
    <property type="term" value="P:neuron differentiation"/>
    <property type="evidence" value="ECO:0007669"/>
    <property type="project" value="TreeGrafter"/>
</dbReference>
<keyword evidence="4" id="KW-0964">Secreted</keyword>
<evidence type="ECO:0000256" key="9">
    <source>
        <dbReference type="SAM" id="SignalP"/>
    </source>
</evidence>
<feature type="signal peptide" evidence="9">
    <location>
        <begin position="1"/>
        <end position="22"/>
    </location>
</feature>
<dbReference type="WBParaSite" id="PSAMB.scaffold1031size36910.g10544.t1">
    <property type="protein sequence ID" value="PSAMB.scaffold1031size36910.g10544.t1"/>
    <property type="gene ID" value="PSAMB.scaffold1031size36910.g10544"/>
</dbReference>
<organism evidence="10 11">
    <name type="scientific">Plectus sambesii</name>
    <dbReference type="NCBI Taxonomy" id="2011161"/>
    <lineage>
        <taxon>Eukaryota</taxon>
        <taxon>Metazoa</taxon>
        <taxon>Ecdysozoa</taxon>
        <taxon>Nematoda</taxon>
        <taxon>Chromadorea</taxon>
        <taxon>Plectida</taxon>
        <taxon>Plectina</taxon>
        <taxon>Plectoidea</taxon>
        <taxon>Plectidae</taxon>
        <taxon>Plectus</taxon>
    </lineage>
</organism>
<evidence type="ECO:0000256" key="4">
    <source>
        <dbReference type="ARBA" id="ARBA00022525"/>
    </source>
</evidence>
<proteinExistence type="inferred from homology"/>
<dbReference type="Proteomes" id="UP000887566">
    <property type="component" value="Unplaced"/>
</dbReference>
<evidence type="ECO:0000313" key="10">
    <source>
        <dbReference type="Proteomes" id="UP000887566"/>
    </source>
</evidence>
<evidence type="ECO:0000256" key="8">
    <source>
        <dbReference type="RuleBase" id="RU003500"/>
    </source>
</evidence>
<comment type="function">
    <text evidence="8">Ligand for members of the frizzled family of seven transmembrane receptors.</text>
</comment>
<evidence type="ECO:0000256" key="3">
    <source>
        <dbReference type="ARBA" id="ARBA00022473"/>
    </source>
</evidence>
<evidence type="ECO:0000256" key="7">
    <source>
        <dbReference type="ARBA" id="ARBA00023157"/>
    </source>
</evidence>
<dbReference type="GO" id="GO:0045165">
    <property type="term" value="P:cell fate commitment"/>
    <property type="evidence" value="ECO:0007669"/>
    <property type="project" value="TreeGrafter"/>
</dbReference>
<dbReference type="AlphaFoldDB" id="A0A914UHY7"/>
<dbReference type="GO" id="GO:0060070">
    <property type="term" value="P:canonical Wnt signaling pathway"/>
    <property type="evidence" value="ECO:0007669"/>
    <property type="project" value="TreeGrafter"/>
</dbReference>
<evidence type="ECO:0000256" key="1">
    <source>
        <dbReference type="ARBA" id="ARBA00004498"/>
    </source>
</evidence>
<keyword evidence="10" id="KW-1185">Reference proteome</keyword>
<accession>A0A914UHY7</accession>
<comment type="subcellular location">
    <subcellularLocation>
        <location evidence="1 8">Secreted</location>
        <location evidence="1 8">Extracellular space</location>
        <location evidence="1 8">Extracellular matrix</location>
    </subcellularLocation>
</comment>
<keyword evidence="7" id="KW-1015">Disulfide bond</keyword>
<keyword evidence="9" id="KW-0732">Signal</keyword>
<dbReference type="GO" id="GO:0005125">
    <property type="term" value="F:cytokine activity"/>
    <property type="evidence" value="ECO:0007669"/>
    <property type="project" value="TreeGrafter"/>
</dbReference>
<comment type="similarity">
    <text evidence="2 8">Belongs to the Wnt family.</text>
</comment>
<evidence type="ECO:0000313" key="11">
    <source>
        <dbReference type="WBParaSite" id="PSAMB.scaffold1031size36910.g10544.t1"/>
    </source>
</evidence>
<evidence type="ECO:0000256" key="5">
    <source>
        <dbReference type="ARBA" id="ARBA00022530"/>
    </source>
</evidence>
<dbReference type="PANTHER" id="PTHR12027">
    <property type="entry name" value="WNT RELATED"/>
    <property type="match status" value="1"/>
</dbReference>
<dbReference type="InterPro" id="IPR005817">
    <property type="entry name" value="Wnt"/>
</dbReference>
<protein>
    <recommendedName>
        <fullName evidence="8">Protein Wnt</fullName>
    </recommendedName>
</protein>
<dbReference type="SMART" id="SM00097">
    <property type="entry name" value="WNT1"/>
    <property type="match status" value="1"/>
</dbReference>
<feature type="chain" id="PRO_5037540015" description="Protein Wnt" evidence="9">
    <location>
        <begin position="23"/>
        <end position="261"/>
    </location>
</feature>
<keyword evidence="6 8" id="KW-0879">Wnt signaling pathway</keyword>
<keyword evidence="3 8" id="KW-0217">Developmental protein</keyword>
<reference evidence="11" key="1">
    <citation type="submission" date="2022-11" db="UniProtKB">
        <authorList>
            <consortium name="WormBaseParasite"/>
        </authorList>
    </citation>
    <scope>IDENTIFICATION</scope>
</reference>
<dbReference type="GO" id="GO:0005109">
    <property type="term" value="F:frizzled binding"/>
    <property type="evidence" value="ECO:0007669"/>
    <property type="project" value="TreeGrafter"/>
</dbReference>
<dbReference type="GO" id="GO:0005615">
    <property type="term" value="C:extracellular space"/>
    <property type="evidence" value="ECO:0007669"/>
    <property type="project" value="TreeGrafter"/>
</dbReference>
<evidence type="ECO:0000256" key="6">
    <source>
        <dbReference type="ARBA" id="ARBA00022687"/>
    </source>
</evidence>
<name>A0A914UHY7_9BILA</name>